<keyword evidence="7" id="KW-1185">Reference proteome</keyword>
<feature type="compositionally biased region" description="Basic and acidic residues" evidence="4">
    <location>
        <begin position="162"/>
        <end position="174"/>
    </location>
</feature>
<accession>A0ABD1HJ89</accession>
<dbReference type="SUPFAM" id="SSF53335">
    <property type="entry name" value="S-adenosyl-L-methionine-dependent methyltransferases"/>
    <property type="match status" value="1"/>
</dbReference>
<evidence type="ECO:0000256" key="3">
    <source>
        <dbReference type="ARBA" id="ARBA00022691"/>
    </source>
</evidence>
<reference evidence="6 7" key="1">
    <citation type="submission" date="2024-06" db="EMBL/GenBank/DDBJ databases">
        <title>A chromosome level genome sequence of Diviner's sage (Salvia divinorum).</title>
        <authorList>
            <person name="Ford S.A."/>
            <person name="Ro D.-K."/>
            <person name="Ness R.W."/>
            <person name="Phillips M.A."/>
        </authorList>
    </citation>
    <scope>NUCLEOTIDE SEQUENCE [LARGE SCALE GENOMIC DNA]</scope>
    <source>
        <strain evidence="6">SAF-2024a</strain>
        <tissue evidence="6">Leaf</tissue>
    </source>
</reference>
<dbReference type="Proteomes" id="UP001567538">
    <property type="component" value="Unassembled WGS sequence"/>
</dbReference>
<dbReference type="Gene3D" id="3.40.50.150">
    <property type="entry name" value="Vaccinia Virus protein VP39"/>
    <property type="match status" value="1"/>
</dbReference>
<dbReference type="PANTHER" id="PTHR11746">
    <property type="entry name" value="O-METHYLTRANSFERASE"/>
    <property type="match status" value="1"/>
</dbReference>
<dbReference type="EC" id="2.1.1.240" evidence="6"/>
<keyword evidence="3" id="KW-0949">S-adenosyl-L-methionine</keyword>
<evidence type="ECO:0000256" key="1">
    <source>
        <dbReference type="ARBA" id="ARBA00022603"/>
    </source>
</evidence>
<comment type="caution">
    <text evidence="6">The sequence shown here is derived from an EMBL/GenBank/DDBJ whole genome shotgun (WGS) entry which is preliminary data.</text>
</comment>
<keyword evidence="2 6" id="KW-0808">Transferase</keyword>
<dbReference type="AlphaFoldDB" id="A0ABD1HJ89"/>
<dbReference type="InterPro" id="IPR016461">
    <property type="entry name" value="COMT-like"/>
</dbReference>
<keyword evidence="1 6" id="KW-0489">Methyltransferase</keyword>
<dbReference type="InterPro" id="IPR029063">
    <property type="entry name" value="SAM-dependent_MTases_sf"/>
</dbReference>
<organism evidence="6 7">
    <name type="scientific">Salvia divinorum</name>
    <name type="common">Maria pastora</name>
    <name type="synonym">Diviner's sage</name>
    <dbReference type="NCBI Taxonomy" id="28513"/>
    <lineage>
        <taxon>Eukaryota</taxon>
        <taxon>Viridiplantae</taxon>
        <taxon>Streptophyta</taxon>
        <taxon>Embryophyta</taxon>
        <taxon>Tracheophyta</taxon>
        <taxon>Spermatophyta</taxon>
        <taxon>Magnoliopsida</taxon>
        <taxon>eudicotyledons</taxon>
        <taxon>Gunneridae</taxon>
        <taxon>Pentapetalae</taxon>
        <taxon>asterids</taxon>
        <taxon>lamiids</taxon>
        <taxon>Lamiales</taxon>
        <taxon>Lamiaceae</taxon>
        <taxon>Nepetoideae</taxon>
        <taxon>Mentheae</taxon>
        <taxon>Salviinae</taxon>
        <taxon>Salvia</taxon>
        <taxon>Salvia subgen. Calosphace</taxon>
    </lineage>
</organism>
<protein>
    <submittedName>
        <fullName evidence="6">Trans-resveratrol di-O-methyltransferase</fullName>
        <ecNumber evidence="6">2.1.1.240</ecNumber>
    </submittedName>
</protein>
<gene>
    <name evidence="6" type="ORF">AAHA92_11346</name>
</gene>
<sequence length="174" mass="19102">MFQKICLHNHVDLLDEYLNQLKTRFNEAMASDSSLVNHVVLRDCGEAFRGFEALVDVGGGTGEMARAISVVFPDMACVVLDLPHVIAGSKGKDNLTYVEGDMSQADLILLKSILHNWDDKDSVKILKKCREAIGCSSNERGGKVMIINMVLNNHGGSTPLRPSDDDVSQRERTG</sequence>
<feature type="domain" description="O-methyltransferase C-terminal" evidence="5">
    <location>
        <begin position="20"/>
        <end position="155"/>
    </location>
</feature>
<evidence type="ECO:0000313" key="6">
    <source>
        <dbReference type="EMBL" id="KAL1555633.1"/>
    </source>
</evidence>
<dbReference type="InterPro" id="IPR001077">
    <property type="entry name" value="COMT_C"/>
</dbReference>
<dbReference type="GO" id="GO:0032259">
    <property type="term" value="P:methylation"/>
    <property type="evidence" value="ECO:0007669"/>
    <property type="project" value="UniProtKB-KW"/>
</dbReference>
<name>A0ABD1HJ89_SALDI</name>
<evidence type="ECO:0000313" key="7">
    <source>
        <dbReference type="Proteomes" id="UP001567538"/>
    </source>
</evidence>
<evidence type="ECO:0000256" key="2">
    <source>
        <dbReference type="ARBA" id="ARBA00022679"/>
    </source>
</evidence>
<dbReference type="PROSITE" id="PS51683">
    <property type="entry name" value="SAM_OMT_II"/>
    <property type="match status" value="1"/>
</dbReference>
<feature type="region of interest" description="Disordered" evidence="4">
    <location>
        <begin position="155"/>
        <end position="174"/>
    </location>
</feature>
<evidence type="ECO:0000259" key="5">
    <source>
        <dbReference type="Pfam" id="PF00891"/>
    </source>
</evidence>
<evidence type="ECO:0000256" key="4">
    <source>
        <dbReference type="SAM" id="MobiDB-lite"/>
    </source>
</evidence>
<proteinExistence type="predicted"/>
<dbReference type="EMBL" id="JBEAFC010000005">
    <property type="protein sequence ID" value="KAL1555633.1"/>
    <property type="molecule type" value="Genomic_DNA"/>
</dbReference>
<dbReference type="Pfam" id="PF00891">
    <property type="entry name" value="Methyltransf_2"/>
    <property type="match status" value="1"/>
</dbReference>
<dbReference type="GO" id="GO:0102303">
    <property type="term" value="F:resveratrol 3,5-O-dimethyltransferase activity"/>
    <property type="evidence" value="ECO:0007669"/>
    <property type="project" value="UniProtKB-EC"/>
</dbReference>